<accession>A0A9W9YFF4</accession>
<feature type="region of interest" description="Disordered" evidence="1">
    <location>
        <begin position="1"/>
        <end position="24"/>
    </location>
</feature>
<dbReference type="OrthoDB" id="6246153at2759"/>
<evidence type="ECO:0000313" key="2">
    <source>
        <dbReference type="EMBL" id="KAJ7336508.1"/>
    </source>
</evidence>
<dbReference type="Pfam" id="PF15006">
    <property type="entry name" value="DUF4517"/>
    <property type="match status" value="1"/>
</dbReference>
<proteinExistence type="predicted"/>
<dbReference type="Proteomes" id="UP001163046">
    <property type="component" value="Unassembled WGS sequence"/>
</dbReference>
<dbReference type="InterPro" id="IPR026794">
    <property type="entry name" value="ADISSP"/>
</dbReference>
<sequence>MAEANHHGIIHEEGDNEDGHHVHFPEDVSANTEIQLQMKGESIVNVHWGFLQHRHKYEGSTSLTPLINTPFIAVGNVNSLGDGKGQ</sequence>
<keyword evidence="3" id="KW-1185">Reference proteome</keyword>
<comment type="caution">
    <text evidence="2">The sequence shown here is derived from an EMBL/GenBank/DDBJ whole genome shotgun (WGS) entry which is preliminary data.</text>
</comment>
<protein>
    <submittedName>
        <fullName evidence="2">Uncharacterized protein</fullName>
    </submittedName>
</protein>
<gene>
    <name evidence="2" type="ORF">OS493_011713</name>
</gene>
<dbReference type="EMBL" id="MU827782">
    <property type="protein sequence ID" value="KAJ7336508.1"/>
    <property type="molecule type" value="Genomic_DNA"/>
</dbReference>
<reference evidence="2" key="1">
    <citation type="submission" date="2023-01" db="EMBL/GenBank/DDBJ databases">
        <title>Genome assembly of the deep-sea coral Lophelia pertusa.</title>
        <authorList>
            <person name="Herrera S."/>
            <person name="Cordes E."/>
        </authorList>
    </citation>
    <scope>NUCLEOTIDE SEQUENCE</scope>
    <source>
        <strain evidence="2">USNM1676648</strain>
        <tissue evidence="2">Polyp</tissue>
    </source>
</reference>
<evidence type="ECO:0000313" key="3">
    <source>
        <dbReference type="Proteomes" id="UP001163046"/>
    </source>
</evidence>
<evidence type="ECO:0000256" key="1">
    <source>
        <dbReference type="SAM" id="MobiDB-lite"/>
    </source>
</evidence>
<dbReference type="AlphaFoldDB" id="A0A9W9YFF4"/>
<name>A0A9W9YFF4_9CNID</name>
<organism evidence="2 3">
    <name type="scientific">Desmophyllum pertusum</name>
    <dbReference type="NCBI Taxonomy" id="174260"/>
    <lineage>
        <taxon>Eukaryota</taxon>
        <taxon>Metazoa</taxon>
        <taxon>Cnidaria</taxon>
        <taxon>Anthozoa</taxon>
        <taxon>Hexacorallia</taxon>
        <taxon>Scleractinia</taxon>
        <taxon>Caryophylliina</taxon>
        <taxon>Caryophylliidae</taxon>
        <taxon>Desmophyllum</taxon>
    </lineage>
</organism>